<protein>
    <submittedName>
        <fullName evidence="9">Uncharacterized protein</fullName>
    </submittedName>
</protein>
<gene>
    <name evidence="9" type="ORF">HYH03_008138</name>
</gene>
<feature type="transmembrane region" description="Helical" evidence="8">
    <location>
        <begin position="99"/>
        <end position="120"/>
    </location>
</feature>
<dbReference type="Gene3D" id="1.20.1300.10">
    <property type="entry name" value="Fumarate reductase/succinate dehydrogenase, transmembrane subunit"/>
    <property type="match status" value="1"/>
</dbReference>
<dbReference type="OrthoDB" id="588261at2759"/>
<name>A0A835Y0G8_9CHLO</name>
<dbReference type="InterPro" id="IPR000701">
    <property type="entry name" value="SuccDH_FuR_B_TM-su"/>
</dbReference>
<dbReference type="Proteomes" id="UP000612055">
    <property type="component" value="Unassembled WGS sequence"/>
</dbReference>
<dbReference type="Pfam" id="PF01127">
    <property type="entry name" value="Sdh_cyt"/>
    <property type="match status" value="1"/>
</dbReference>
<sequence>MQQPMRQAMGLLRSPASQEAVQQLVASTSFGAQQFRFIGGDKVPEFWGKPSAYTEGTGFLGTPKNHLELTHKRPLSPDVIEIDNKSVHYNFPWGARASIANRVTGVALSFGFAGAGFFALRGTLDPIVAKIAGSFILGFPIKFLVAYTIVYHLLGGLRHIVWDSAKVGNQADRSSLLEVPRVELSSKIMLGGAAAIAFIAALL</sequence>
<keyword evidence="2" id="KW-0349">Heme</keyword>
<keyword evidence="4" id="KW-0479">Metal-binding</keyword>
<comment type="subcellular location">
    <subcellularLocation>
        <location evidence="1">Membrane</location>
        <topology evidence="1">Multi-pass membrane protein</topology>
    </subcellularLocation>
</comment>
<evidence type="ECO:0000256" key="3">
    <source>
        <dbReference type="ARBA" id="ARBA00022692"/>
    </source>
</evidence>
<dbReference type="InterPro" id="IPR034804">
    <property type="entry name" value="SQR/QFR_C/D"/>
</dbReference>
<evidence type="ECO:0000313" key="9">
    <source>
        <dbReference type="EMBL" id="KAG2493621.1"/>
    </source>
</evidence>
<dbReference type="SUPFAM" id="SSF81343">
    <property type="entry name" value="Fumarate reductase respiratory complex transmembrane subunits"/>
    <property type="match status" value="1"/>
</dbReference>
<evidence type="ECO:0000256" key="2">
    <source>
        <dbReference type="ARBA" id="ARBA00022617"/>
    </source>
</evidence>
<dbReference type="InterPro" id="IPR018495">
    <property type="entry name" value="Succ_DH_cyt_bsu_CS"/>
</dbReference>
<feature type="transmembrane region" description="Helical" evidence="8">
    <location>
        <begin position="132"/>
        <end position="154"/>
    </location>
</feature>
<evidence type="ECO:0000313" key="10">
    <source>
        <dbReference type="Proteomes" id="UP000612055"/>
    </source>
</evidence>
<keyword evidence="7 8" id="KW-0472">Membrane</keyword>
<dbReference type="GO" id="GO:0006099">
    <property type="term" value="P:tricarboxylic acid cycle"/>
    <property type="evidence" value="ECO:0007669"/>
    <property type="project" value="InterPro"/>
</dbReference>
<keyword evidence="3 8" id="KW-0812">Transmembrane</keyword>
<dbReference type="GO" id="GO:0006121">
    <property type="term" value="P:mitochondrial electron transport, succinate to ubiquinone"/>
    <property type="evidence" value="ECO:0007669"/>
    <property type="project" value="TreeGrafter"/>
</dbReference>
<evidence type="ECO:0000256" key="6">
    <source>
        <dbReference type="ARBA" id="ARBA00023004"/>
    </source>
</evidence>
<evidence type="ECO:0000256" key="7">
    <source>
        <dbReference type="ARBA" id="ARBA00023136"/>
    </source>
</evidence>
<keyword evidence="6" id="KW-0408">Iron</keyword>
<evidence type="ECO:0000256" key="8">
    <source>
        <dbReference type="SAM" id="Phobius"/>
    </source>
</evidence>
<dbReference type="GO" id="GO:0009055">
    <property type="term" value="F:electron transfer activity"/>
    <property type="evidence" value="ECO:0007669"/>
    <property type="project" value="InterPro"/>
</dbReference>
<dbReference type="GO" id="GO:0046872">
    <property type="term" value="F:metal ion binding"/>
    <property type="evidence" value="ECO:0007669"/>
    <property type="project" value="UniProtKB-KW"/>
</dbReference>
<evidence type="ECO:0000256" key="1">
    <source>
        <dbReference type="ARBA" id="ARBA00004141"/>
    </source>
</evidence>
<dbReference type="PANTHER" id="PTHR10978">
    <property type="entry name" value="SUCCINATE DEHYDROGENASE CYTOCHROME B560 SUBUNIT"/>
    <property type="match status" value="1"/>
</dbReference>
<dbReference type="InterPro" id="IPR014314">
    <property type="entry name" value="Succ_DH_cytb556"/>
</dbReference>
<evidence type="ECO:0000256" key="4">
    <source>
        <dbReference type="ARBA" id="ARBA00022723"/>
    </source>
</evidence>
<dbReference type="PANTHER" id="PTHR10978:SF5">
    <property type="entry name" value="SUCCINATE DEHYDROGENASE CYTOCHROME B560 SUBUNIT, MITOCHONDRIAL"/>
    <property type="match status" value="1"/>
</dbReference>
<reference evidence="9" key="1">
    <citation type="journal article" date="2020" name="bioRxiv">
        <title>Comparative genomics of Chlamydomonas.</title>
        <authorList>
            <person name="Craig R.J."/>
            <person name="Hasan A.R."/>
            <person name="Ness R.W."/>
            <person name="Keightley P.D."/>
        </authorList>
    </citation>
    <scope>NUCLEOTIDE SEQUENCE</scope>
    <source>
        <strain evidence="9">CCAP 11/70</strain>
    </source>
</reference>
<keyword evidence="10" id="KW-1185">Reference proteome</keyword>
<keyword evidence="5 8" id="KW-1133">Transmembrane helix</keyword>
<accession>A0A835Y0G8</accession>
<comment type="caution">
    <text evidence="9">The sequence shown here is derived from an EMBL/GenBank/DDBJ whole genome shotgun (WGS) entry which is preliminary data.</text>
</comment>
<proteinExistence type="predicted"/>
<dbReference type="AlphaFoldDB" id="A0A835Y0G8"/>
<dbReference type="PROSITE" id="PS01001">
    <property type="entry name" value="SDH_CYT_2"/>
    <property type="match status" value="1"/>
</dbReference>
<dbReference type="GO" id="GO:0016020">
    <property type="term" value="C:membrane"/>
    <property type="evidence" value="ECO:0007669"/>
    <property type="project" value="UniProtKB-SubCell"/>
</dbReference>
<organism evidence="9 10">
    <name type="scientific">Edaphochlamys debaryana</name>
    <dbReference type="NCBI Taxonomy" id="47281"/>
    <lineage>
        <taxon>Eukaryota</taxon>
        <taxon>Viridiplantae</taxon>
        <taxon>Chlorophyta</taxon>
        <taxon>core chlorophytes</taxon>
        <taxon>Chlorophyceae</taxon>
        <taxon>CS clade</taxon>
        <taxon>Chlamydomonadales</taxon>
        <taxon>Chlamydomonadales incertae sedis</taxon>
        <taxon>Edaphochlamys</taxon>
    </lineage>
</organism>
<dbReference type="GO" id="GO:0005739">
    <property type="term" value="C:mitochondrion"/>
    <property type="evidence" value="ECO:0007669"/>
    <property type="project" value="GOC"/>
</dbReference>
<dbReference type="CDD" id="cd03499">
    <property type="entry name" value="SQR_TypeC_SdhC"/>
    <property type="match status" value="1"/>
</dbReference>
<evidence type="ECO:0000256" key="5">
    <source>
        <dbReference type="ARBA" id="ARBA00022989"/>
    </source>
</evidence>
<dbReference type="EMBL" id="JAEHOE010000036">
    <property type="protein sequence ID" value="KAG2493621.1"/>
    <property type="molecule type" value="Genomic_DNA"/>
</dbReference>